<accession>A0A328B2I9</accession>
<sequence length="380" mass="42259">MTIDRHVTPVGRQAVFDILLENSFDFLSPEYSDLFGRAGATPFQHPLWLAGLYLNLASRLGVEPMVIAVRWREDQRLAMILPLVRRRHGAIRVVEFADLGVSDYAAPVCEDAVFAQIVADPKVCKAIRTQLKPYDLLRIKKVGDRAPPLEKLFGGDRAPMDVSAHAVSLYEPIGQWQADNLGSSFEKELQKKRRQLNRVGEVRFECLQDAAQIADTFRAMQEYRNERFEGDLLQNPLYYGFYLDVALKGAASGFSRTYRLSVDGQAIGAIWGLCHRRQFLVLMGGFDLVTYKSQSIGALAFEDVAKDCIARQDLILDFTIGDESYKRRFGAQPSGLWMISAAATPPGKVAALLAKAPWAMKVARDFVNRQGGGATQPVGA</sequence>
<reference evidence="3" key="1">
    <citation type="submission" date="2018-05" db="EMBL/GenBank/DDBJ databases">
        <authorList>
            <person name="Li X."/>
        </authorList>
    </citation>
    <scope>NUCLEOTIDE SEQUENCE [LARGE SCALE GENOMIC DNA]</scope>
    <source>
        <strain evidence="3">HKS-05</strain>
    </source>
</reference>
<evidence type="ECO:0000313" key="3">
    <source>
        <dbReference type="Proteomes" id="UP000249842"/>
    </source>
</evidence>
<proteinExistence type="predicted"/>
<gene>
    <name evidence="2" type="ORF">DJ021_13415</name>
</gene>
<feature type="domain" description="BioF2-like acetyltransferase" evidence="1">
    <location>
        <begin position="184"/>
        <end position="327"/>
    </location>
</feature>
<evidence type="ECO:0000313" key="2">
    <source>
        <dbReference type="EMBL" id="RAK60735.1"/>
    </source>
</evidence>
<dbReference type="Proteomes" id="UP000249842">
    <property type="component" value="Unassembled WGS sequence"/>
</dbReference>
<dbReference type="Pfam" id="PF13480">
    <property type="entry name" value="Acetyltransf_6"/>
    <property type="match status" value="1"/>
</dbReference>
<protein>
    <submittedName>
        <fullName evidence="2">Cellulose biosynthesis protein CelD</fullName>
    </submittedName>
</protein>
<organism evidence="2 3">
    <name type="scientific">Phenylobacterium hankyongense</name>
    <dbReference type="NCBI Taxonomy" id="1813876"/>
    <lineage>
        <taxon>Bacteria</taxon>
        <taxon>Pseudomonadati</taxon>
        <taxon>Pseudomonadota</taxon>
        <taxon>Alphaproteobacteria</taxon>
        <taxon>Caulobacterales</taxon>
        <taxon>Caulobacteraceae</taxon>
        <taxon>Phenylobacterium</taxon>
    </lineage>
</organism>
<dbReference type="EMBL" id="QFYP01000001">
    <property type="protein sequence ID" value="RAK60735.1"/>
    <property type="molecule type" value="Genomic_DNA"/>
</dbReference>
<dbReference type="SUPFAM" id="SSF55729">
    <property type="entry name" value="Acyl-CoA N-acyltransferases (Nat)"/>
    <property type="match status" value="1"/>
</dbReference>
<dbReference type="InterPro" id="IPR016181">
    <property type="entry name" value="Acyl_CoA_acyltransferase"/>
</dbReference>
<dbReference type="InterPro" id="IPR038740">
    <property type="entry name" value="BioF2-like_GNAT_dom"/>
</dbReference>
<evidence type="ECO:0000259" key="1">
    <source>
        <dbReference type="Pfam" id="PF13480"/>
    </source>
</evidence>
<keyword evidence="3" id="KW-1185">Reference proteome</keyword>
<name>A0A328B2I9_9CAUL</name>
<dbReference type="OrthoDB" id="8193702at2"/>
<comment type="caution">
    <text evidence="2">The sequence shown here is derived from an EMBL/GenBank/DDBJ whole genome shotgun (WGS) entry which is preliminary data.</text>
</comment>
<dbReference type="AlphaFoldDB" id="A0A328B2I9"/>